<dbReference type="PROSITE" id="PS51257">
    <property type="entry name" value="PROKAR_LIPOPROTEIN"/>
    <property type="match status" value="1"/>
</dbReference>
<accession>A0ABU3L6W3</accession>
<sequence length="94" mass="10494">MNKQIITTLFLLAYGPVALACDLCKENQPRGLENITHGAGPSGNMDYIITWSAVVIVAFTLFFSVKYLVRPKENDPDHIKNIVWDKNYGDHGGQ</sequence>
<dbReference type="RefSeq" id="WP_314015448.1">
    <property type="nucleotide sequence ID" value="NZ_JAVTTP010000001.1"/>
</dbReference>
<evidence type="ECO:0000313" key="4">
    <source>
        <dbReference type="Proteomes" id="UP001250656"/>
    </source>
</evidence>
<keyword evidence="1" id="KW-0812">Transmembrane</keyword>
<comment type="caution">
    <text evidence="3">The sequence shown here is derived from an EMBL/GenBank/DDBJ whole genome shotgun (WGS) entry which is preliminary data.</text>
</comment>
<dbReference type="Proteomes" id="UP001250656">
    <property type="component" value="Unassembled WGS sequence"/>
</dbReference>
<dbReference type="EMBL" id="JAVTTP010000001">
    <property type="protein sequence ID" value="MDT7829491.1"/>
    <property type="molecule type" value="Genomic_DNA"/>
</dbReference>
<keyword evidence="1" id="KW-0472">Membrane</keyword>
<keyword evidence="1" id="KW-1133">Transmembrane helix</keyword>
<evidence type="ECO:0000256" key="2">
    <source>
        <dbReference type="SAM" id="SignalP"/>
    </source>
</evidence>
<reference evidence="3 4" key="1">
    <citation type="submission" date="2023-09" db="EMBL/GenBank/DDBJ databases">
        <title>Novel taxa isolated from Blanes Bay.</title>
        <authorList>
            <person name="Rey-Velasco X."/>
            <person name="Lucena T."/>
        </authorList>
    </citation>
    <scope>NUCLEOTIDE SEQUENCE [LARGE SCALE GENOMIC DNA]</scope>
    <source>
        <strain evidence="3 4">S334</strain>
    </source>
</reference>
<gene>
    <name evidence="3" type="ORF">RQM65_12510</name>
</gene>
<feature type="chain" id="PRO_5045843488" evidence="2">
    <location>
        <begin position="21"/>
        <end position="94"/>
    </location>
</feature>
<feature type="signal peptide" evidence="2">
    <location>
        <begin position="1"/>
        <end position="20"/>
    </location>
</feature>
<name>A0ABU3L6W3_9FLAO</name>
<evidence type="ECO:0000313" key="3">
    <source>
        <dbReference type="EMBL" id="MDT7829491.1"/>
    </source>
</evidence>
<evidence type="ECO:0000256" key="1">
    <source>
        <dbReference type="SAM" id="Phobius"/>
    </source>
</evidence>
<feature type="transmembrane region" description="Helical" evidence="1">
    <location>
        <begin position="48"/>
        <end position="69"/>
    </location>
</feature>
<organism evidence="3 4">
    <name type="scientific">Pricia mediterranea</name>
    <dbReference type="NCBI Taxonomy" id="3076079"/>
    <lineage>
        <taxon>Bacteria</taxon>
        <taxon>Pseudomonadati</taxon>
        <taxon>Bacteroidota</taxon>
        <taxon>Flavobacteriia</taxon>
        <taxon>Flavobacteriales</taxon>
        <taxon>Flavobacteriaceae</taxon>
        <taxon>Pricia</taxon>
    </lineage>
</organism>
<keyword evidence="4" id="KW-1185">Reference proteome</keyword>
<proteinExistence type="predicted"/>
<protein>
    <submittedName>
        <fullName evidence="3">Uncharacterized protein</fullName>
    </submittedName>
</protein>
<keyword evidence="2" id="KW-0732">Signal</keyword>